<dbReference type="InterPro" id="IPR037079">
    <property type="entry name" value="AF2212/PG0164-like_sf"/>
</dbReference>
<sequence>MHATHSFRAQIQIVGVNPYVLVPEDILQAIFIQAGKKKGNIPVKGTINQQAYTQTLVKYNGIWRFYVNTAMLKNSPKRIGELVDITIVYDAANRTIAPHPTLEKALLQNKEAALIFSQLRPSLQLEIVRYIAHLKTAASVERNVEKAIGFLLGQCRFIGRDKP</sequence>
<gene>
    <name evidence="1" type="ORF">GD597_08920</name>
</gene>
<dbReference type="SUPFAM" id="SSF141694">
    <property type="entry name" value="AF2212/PG0164-like"/>
    <property type="match status" value="1"/>
</dbReference>
<protein>
    <submittedName>
        <fullName evidence="1">DUF1905 domain-containing protein</fullName>
    </submittedName>
</protein>
<evidence type="ECO:0000313" key="2">
    <source>
        <dbReference type="Proteomes" id="UP000598971"/>
    </source>
</evidence>
<dbReference type="EMBL" id="WHPF01000005">
    <property type="protein sequence ID" value="NNV55578.1"/>
    <property type="molecule type" value="Genomic_DNA"/>
</dbReference>
<dbReference type="Gene3D" id="2.40.30.100">
    <property type="entry name" value="AF2212/PG0164-like"/>
    <property type="match status" value="1"/>
</dbReference>
<keyword evidence="2" id="KW-1185">Reference proteome</keyword>
<dbReference type="RefSeq" id="WP_171607497.1">
    <property type="nucleotide sequence ID" value="NZ_WHPF01000005.1"/>
</dbReference>
<dbReference type="AlphaFoldDB" id="A0A8J8JT70"/>
<reference evidence="1" key="1">
    <citation type="submission" date="2019-10" db="EMBL/GenBank/DDBJ databases">
        <title>Draft genome sequence of Panacibacter sp. KCS-6.</title>
        <authorList>
            <person name="Yim K.J."/>
        </authorList>
    </citation>
    <scope>NUCLEOTIDE SEQUENCE</scope>
    <source>
        <strain evidence="1">KCS-6</strain>
    </source>
</reference>
<comment type="caution">
    <text evidence="1">The sequence shown here is derived from an EMBL/GenBank/DDBJ whole genome shotgun (WGS) entry which is preliminary data.</text>
</comment>
<dbReference type="Pfam" id="PF08922">
    <property type="entry name" value="DUF1905"/>
    <property type="match status" value="1"/>
</dbReference>
<name>A0A8J8JT70_9BACT</name>
<evidence type="ECO:0000313" key="1">
    <source>
        <dbReference type="EMBL" id="NNV55578.1"/>
    </source>
</evidence>
<proteinExistence type="predicted"/>
<dbReference type="Proteomes" id="UP000598971">
    <property type="component" value="Unassembled WGS sequence"/>
</dbReference>
<accession>A0A8J8JT70</accession>
<organism evidence="1 2">
    <name type="scientific">Limnovirga soli</name>
    <dbReference type="NCBI Taxonomy" id="2656915"/>
    <lineage>
        <taxon>Bacteria</taxon>
        <taxon>Pseudomonadati</taxon>
        <taxon>Bacteroidota</taxon>
        <taxon>Chitinophagia</taxon>
        <taxon>Chitinophagales</taxon>
        <taxon>Chitinophagaceae</taxon>
        <taxon>Limnovirga</taxon>
    </lineage>
</organism>
<dbReference type="InterPro" id="IPR015018">
    <property type="entry name" value="DUF1905"/>
</dbReference>